<evidence type="ECO:0000259" key="1">
    <source>
        <dbReference type="Pfam" id="PF01523"/>
    </source>
</evidence>
<protein>
    <recommendedName>
        <fullName evidence="1">Metalloprotease TldD/E N-terminal domain-containing protein</fullName>
    </recommendedName>
</protein>
<sequence length="126" mass="14188">MDYKKIAETVVKKALKLGADEAEAYLENNREFEVNVRNGNVENVKQSMTKGMGLTVFKDKKLGFSYTSDFSEKALEDFAEKTVQLSQIATPKPWNGLPDLKEGKPADLDLYDPSISKIENKIKIEI</sequence>
<dbReference type="PANTHER" id="PTHR43421">
    <property type="entry name" value="METALLOPROTEASE PMBA"/>
    <property type="match status" value="1"/>
</dbReference>
<dbReference type="InterPro" id="IPR035068">
    <property type="entry name" value="TldD/PmbA_N"/>
</dbReference>
<dbReference type="GO" id="GO:0005829">
    <property type="term" value="C:cytosol"/>
    <property type="evidence" value="ECO:0007669"/>
    <property type="project" value="TreeGrafter"/>
</dbReference>
<comment type="caution">
    <text evidence="2">The sequence shown here is derived from an EMBL/GenBank/DDBJ whole genome shotgun (WGS) entry which is preliminary data.</text>
</comment>
<dbReference type="Gene3D" id="3.30.2290.10">
    <property type="entry name" value="PmbA/TldD superfamily"/>
    <property type="match status" value="1"/>
</dbReference>
<dbReference type="InterPro" id="IPR036059">
    <property type="entry name" value="TldD/PmbA_sf"/>
</dbReference>
<dbReference type="AlphaFoldDB" id="X1CYM4"/>
<dbReference type="InterPro" id="IPR047657">
    <property type="entry name" value="PmbA"/>
</dbReference>
<reference evidence="2" key="1">
    <citation type="journal article" date="2014" name="Front. Microbiol.">
        <title>High frequency of phylogenetically diverse reductive dehalogenase-homologous genes in deep subseafloor sedimentary metagenomes.</title>
        <authorList>
            <person name="Kawai M."/>
            <person name="Futagami T."/>
            <person name="Toyoda A."/>
            <person name="Takaki Y."/>
            <person name="Nishi S."/>
            <person name="Hori S."/>
            <person name="Arai W."/>
            <person name="Tsubouchi T."/>
            <person name="Morono Y."/>
            <person name="Uchiyama I."/>
            <person name="Ito T."/>
            <person name="Fujiyama A."/>
            <person name="Inagaki F."/>
            <person name="Takami H."/>
        </authorList>
    </citation>
    <scope>NUCLEOTIDE SEQUENCE</scope>
    <source>
        <strain evidence="2">Expedition CK06-06</strain>
    </source>
</reference>
<proteinExistence type="predicted"/>
<feature type="domain" description="Metalloprotease TldD/E N-terminal" evidence="1">
    <location>
        <begin position="22"/>
        <end position="84"/>
    </location>
</feature>
<gene>
    <name evidence="2" type="ORF">S01H4_52566</name>
</gene>
<dbReference type="PANTHER" id="PTHR43421:SF1">
    <property type="entry name" value="METALLOPROTEASE PMBA"/>
    <property type="match status" value="1"/>
</dbReference>
<dbReference type="InterPro" id="IPR002510">
    <property type="entry name" value="Metalloprtase-TldD/E_N"/>
</dbReference>
<evidence type="ECO:0000313" key="2">
    <source>
        <dbReference type="EMBL" id="GAH13621.1"/>
    </source>
</evidence>
<dbReference type="SUPFAM" id="SSF111283">
    <property type="entry name" value="Putative modulator of DNA gyrase, PmbA/TldD"/>
    <property type="match status" value="1"/>
</dbReference>
<dbReference type="GO" id="GO:0008237">
    <property type="term" value="F:metallopeptidase activity"/>
    <property type="evidence" value="ECO:0007669"/>
    <property type="project" value="InterPro"/>
</dbReference>
<accession>X1CYM4</accession>
<dbReference type="EMBL" id="BART01030049">
    <property type="protein sequence ID" value="GAH13621.1"/>
    <property type="molecule type" value="Genomic_DNA"/>
</dbReference>
<dbReference type="GO" id="GO:0006508">
    <property type="term" value="P:proteolysis"/>
    <property type="evidence" value="ECO:0007669"/>
    <property type="project" value="InterPro"/>
</dbReference>
<name>X1CYM4_9ZZZZ</name>
<organism evidence="2">
    <name type="scientific">marine sediment metagenome</name>
    <dbReference type="NCBI Taxonomy" id="412755"/>
    <lineage>
        <taxon>unclassified sequences</taxon>
        <taxon>metagenomes</taxon>
        <taxon>ecological metagenomes</taxon>
    </lineage>
</organism>
<feature type="non-terminal residue" evidence="2">
    <location>
        <position position="126"/>
    </location>
</feature>
<dbReference type="Pfam" id="PF01523">
    <property type="entry name" value="PmbA_TldD_1st"/>
    <property type="match status" value="1"/>
</dbReference>